<gene>
    <name evidence="2" type="ORF">GMARGA_LOCUS30053</name>
</gene>
<sequence length="185" mass="20908">EIPADLSQLSQIAKLHNQDQIKLVEGVREGNLRYLNSSLLNKALNEVVLRELNNIEQIAISLAIDKVGAITEKDILAYEKARIAAQNPGTIKYLSGMKEKEIQKEVNRMEDEEDSTNIAKRTINATDRISDRKEETSNIHEEQTETEKAGKDSMLVGSETVRQAVELNIRSNQTLFQESQFNLDK</sequence>
<keyword evidence="3" id="KW-1185">Reference proteome</keyword>
<evidence type="ECO:0000256" key="1">
    <source>
        <dbReference type="SAM" id="MobiDB-lite"/>
    </source>
</evidence>
<feature type="region of interest" description="Disordered" evidence="1">
    <location>
        <begin position="128"/>
        <end position="152"/>
    </location>
</feature>
<feature type="compositionally biased region" description="Basic and acidic residues" evidence="1">
    <location>
        <begin position="128"/>
        <end position="151"/>
    </location>
</feature>
<dbReference type="EMBL" id="CAJVQB010041603">
    <property type="protein sequence ID" value="CAG8829683.1"/>
    <property type="molecule type" value="Genomic_DNA"/>
</dbReference>
<comment type="caution">
    <text evidence="2">The sequence shown here is derived from an EMBL/GenBank/DDBJ whole genome shotgun (WGS) entry which is preliminary data.</text>
</comment>
<evidence type="ECO:0000313" key="2">
    <source>
        <dbReference type="EMBL" id="CAG8829683.1"/>
    </source>
</evidence>
<feature type="non-terminal residue" evidence="2">
    <location>
        <position position="185"/>
    </location>
</feature>
<accession>A0ABN7WEM1</accession>
<organism evidence="2 3">
    <name type="scientific">Gigaspora margarita</name>
    <dbReference type="NCBI Taxonomy" id="4874"/>
    <lineage>
        <taxon>Eukaryota</taxon>
        <taxon>Fungi</taxon>
        <taxon>Fungi incertae sedis</taxon>
        <taxon>Mucoromycota</taxon>
        <taxon>Glomeromycotina</taxon>
        <taxon>Glomeromycetes</taxon>
        <taxon>Diversisporales</taxon>
        <taxon>Gigasporaceae</taxon>
        <taxon>Gigaspora</taxon>
    </lineage>
</organism>
<reference evidence="2 3" key="1">
    <citation type="submission" date="2021-06" db="EMBL/GenBank/DDBJ databases">
        <authorList>
            <person name="Kallberg Y."/>
            <person name="Tangrot J."/>
            <person name="Rosling A."/>
        </authorList>
    </citation>
    <scope>NUCLEOTIDE SEQUENCE [LARGE SCALE GENOMIC DNA]</scope>
    <source>
        <strain evidence="2 3">120-4 pot B 10/14</strain>
    </source>
</reference>
<feature type="non-terminal residue" evidence="2">
    <location>
        <position position="1"/>
    </location>
</feature>
<dbReference type="Proteomes" id="UP000789901">
    <property type="component" value="Unassembled WGS sequence"/>
</dbReference>
<evidence type="ECO:0000313" key="3">
    <source>
        <dbReference type="Proteomes" id="UP000789901"/>
    </source>
</evidence>
<proteinExistence type="predicted"/>
<protein>
    <submittedName>
        <fullName evidence="2">6002_t:CDS:1</fullName>
    </submittedName>
</protein>
<name>A0ABN7WEM1_GIGMA</name>